<proteinExistence type="predicted"/>
<keyword evidence="1" id="KW-0472">Membrane</keyword>
<dbReference type="Proteomes" id="UP000075920">
    <property type="component" value="Unassembled WGS sequence"/>
</dbReference>
<protein>
    <submittedName>
        <fullName evidence="2">Uncharacterized protein</fullName>
    </submittedName>
</protein>
<organism evidence="2 3">
    <name type="scientific">Anopheles minimus</name>
    <dbReference type="NCBI Taxonomy" id="112268"/>
    <lineage>
        <taxon>Eukaryota</taxon>
        <taxon>Metazoa</taxon>
        <taxon>Ecdysozoa</taxon>
        <taxon>Arthropoda</taxon>
        <taxon>Hexapoda</taxon>
        <taxon>Insecta</taxon>
        <taxon>Pterygota</taxon>
        <taxon>Neoptera</taxon>
        <taxon>Endopterygota</taxon>
        <taxon>Diptera</taxon>
        <taxon>Nematocera</taxon>
        <taxon>Culicoidea</taxon>
        <taxon>Culicidae</taxon>
        <taxon>Anophelinae</taxon>
        <taxon>Anopheles</taxon>
    </lineage>
</organism>
<dbReference type="VEuPathDB" id="VectorBase:AMIN014044"/>
<evidence type="ECO:0000256" key="1">
    <source>
        <dbReference type="SAM" id="Phobius"/>
    </source>
</evidence>
<dbReference type="EnsemblMetazoa" id="AMIN014044-RA">
    <property type="protein sequence ID" value="AMIN014044-PA"/>
    <property type="gene ID" value="AMIN014044"/>
</dbReference>
<reference evidence="3" key="1">
    <citation type="submission" date="2013-03" db="EMBL/GenBank/DDBJ databases">
        <title>The Genome Sequence of Anopheles minimus MINIMUS1.</title>
        <authorList>
            <consortium name="The Broad Institute Genomics Platform"/>
            <person name="Neafsey D.E."/>
            <person name="Walton C."/>
            <person name="Walker B."/>
            <person name="Young S.K."/>
            <person name="Zeng Q."/>
            <person name="Gargeya S."/>
            <person name="Fitzgerald M."/>
            <person name="Haas B."/>
            <person name="Abouelleil A."/>
            <person name="Allen A.W."/>
            <person name="Alvarado L."/>
            <person name="Arachchi H.M."/>
            <person name="Berlin A.M."/>
            <person name="Chapman S.B."/>
            <person name="Gainer-Dewar J."/>
            <person name="Goldberg J."/>
            <person name="Griggs A."/>
            <person name="Gujja S."/>
            <person name="Hansen M."/>
            <person name="Howarth C."/>
            <person name="Imamovic A."/>
            <person name="Ireland A."/>
            <person name="Larimer J."/>
            <person name="McCowan C."/>
            <person name="Murphy C."/>
            <person name="Pearson M."/>
            <person name="Poon T.W."/>
            <person name="Priest M."/>
            <person name="Roberts A."/>
            <person name="Saif S."/>
            <person name="Shea T."/>
            <person name="Sisk P."/>
            <person name="Sykes S."/>
            <person name="Wortman J."/>
            <person name="Nusbaum C."/>
            <person name="Birren B."/>
        </authorList>
    </citation>
    <scope>NUCLEOTIDE SEQUENCE [LARGE SCALE GENOMIC DNA]</scope>
    <source>
        <strain evidence="3">MINIMUS1</strain>
    </source>
</reference>
<reference evidence="2" key="2">
    <citation type="submission" date="2020-05" db="UniProtKB">
        <authorList>
            <consortium name="EnsemblMetazoa"/>
        </authorList>
    </citation>
    <scope>IDENTIFICATION</scope>
    <source>
        <strain evidence="2">MINIMUS1</strain>
    </source>
</reference>
<name>A0A182WMT3_9DIPT</name>
<keyword evidence="1" id="KW-1133">Transmembrane helix</keyword>
<keyword evidence="3" id="KW-1185">Reference proteome</keyword>
<dbReference type="AlphaFoldDB" id="A0A182WMT3"/>
<evidence type="ECO:0000313" key="2">
    <source>
        <dbReference type="EnsemblMetazoa" id="AMIN014044-PA"/>
    </source>
</evidence>
<sequence>AVVNHCGRAVATSLAELRTSGGTSEGVPFSAVSNVSRRAISSAPLVRWAMFIMAFLIVPSPTILMSGERVRTKAILKHIHER</sequence>
<accession>A0A182WMT3</accession>
<feature type="transmembrane region" description="Helical" evidence="1">
    <location>
        <begin position="45"/>
        <end position="64"/>
    </location>
</feature>
<evidence type="ECO:0000313" key="3">
    <source>
        <dbReference type="Proteomes" id="UP000075920"/>
    </source>
</evidence>
<keyword evidence="1" id="KW-0812">Transmembrane</keyword>